<evidence type="ECO:0000313" key="3">
    <source>
        <dbReference type="Proteomes" id="UP001055911"/>
    </source>
</evidence>
<dbReference type="Pfam" id="PF10702">
    <property type="entry name" value="DUF2507"/>
    <property type="match status" value="1"/>
</dbReference>
<dbReference type="Proteomes" id="UP001055911">
    <property type="component" value="Chromosome"/>
</dbReference>
<dbReference type="Gene3D" id="3.30.1380.20">
    <property type="entry name" value="Trafficking protein particle complex subunit 3"/>
    <property type="match status" value="1"/>
</dbReference>
<protein>
    <submittedName>
        <fullName evidence="2">YslB family protein</fullName>
    </submittedName>
</protein>
<proteinExistence type="predicted"/>
<reference evidence="2" key="1">
    <citation type="submission" date="2022-05" db="EMBL/GenBank/DDBJ databases">
        <authorList>
            <person name="Oliphant S.A."/>
            <person name="Watson-Haigh N.S."/>
            <person name="Sumby K.M."/>
            <person name="Gardner J.M."/>
            <person name="Jiranek V."/>
        </authorList>
    </citation>
    <scope>NUCLEOTIDE SEQUENCE</scope>
    <source>
        <strain evidence="2">KI4_B1</strain>
    </source>
</reference>
<feature type="region of interest" description="Disordered" evidence="1">
    <location>
        <begin position="141"/>
        <end position="165"/>
    </location>
</feature>
<dbReference type="AlphaFoldDB" id="A0A9Q8ZV33"/>
<dbReference type="InterPro" id="IPR019642">
    <property type="entry name" value="DUF2507"/>
</dbReference>
<dbReference type="SUPFAM" id="SSF111126">
    <property type="entry name" value="Ligand-binding domain in the NO signalling and Golgi transport"/>
    <property type="match status" value="1"/>
</dbReference>
<evidence type="ECO:0000256" key="1">
    <source>
        <dbReference type="SAM" id="MobiDB-lite"/>
    </source>
</evidence>
<accession>A0A9Q8ZV33</accession>
<organism evidence="2 3">
    <name type="scientific">Fructilactobacillus cliffordii</name>
    <dbReference type="NCBI Taxonomy" id="2940299"/>
    <lineage>
        <taxon>Bacteria</taxon>
        <taxon>Bacillati</taxon>
        <taxon>Bacillota</taxon>
        <taxon>Bacilli</taxon>
        <taxon>Lactobacillales</taxon>
        <taxon>Lactobacillaceae</taxon>
        <taxon>Fructilactobacillus</taxon>
    </lineage>
</organism>
<dbReference type="RefSeq" id="WP_252767339.1">
    <property type="nucleotide sequence ID" value="NZ_CP097119.1"/>
</dbReference>
<evidence type="ECO:0000313" key="2">
    <source>
        <dbReference type="EMBL" id="USS89792.1"/>
    </source>
</evidence>
<sequence length="165" mass="18719">MSKQNPSDFNKYQDLVPDLTDWNNFILRDELLPDLLNDDLSDILYWAGKNLAIKFPVTNSDLPAFFATNHWGTLNKQKESSQKVVWQLTGQPINNRLKMNKDCEFMLETGFLAQTQEQNSGSLSEAEYKKKLTGGIEITVVTDPNQPAPEQAENPTVVFPQTDPE</sequence>
<dbReference type="InterPro" id="IPR024096">
    <property type="entry name" value="NO_sig/Golgi_transp_ligand-bd"/>
</dbReference>
<gene>
    <name evidence="2" type="ORF">M3M40_03180</name>
</gene>
<dbReference type="EMBL" id="CP097119">
    <property type="protein sequence ID" value="USS89792.1"/>
    <property type="molecule type" value="Genomic_DNA"/>
</dbReference>
<name>A0A9Q8ZV33_9LACO</name>
<keyword evidence="3" id="KW-1185">Reference proteome</keyword>